<gene>
    <name evidence="1" type="ORF">IGS68_29100</name>
</gene>
<dbReference type="EMBL" id="CP067421">
    <property type="protein sequence ID" value="QQP93190.1"/>
    <property type="molecule type" value="Genomic_DNA"/>
</dbReference>
<accession>A0ABX7BFL4</accession>
<evidence type="ECO:0000313" key="2">
    <source>
        <dbReference type="Proteomes" id="UP000595197"/>
    </source>
</evidence>
<keyword evidence="2" id="KW-1185">Reference proteome</keyword>
<name>A0ABX7BFL4_9PROT</name>
<keyword evidence="1" id="KW-0614">Plasmid</keyword>
<dbReference type="RefSeq" id="WP_201082619.1">
    <property type="nucleotide sequence ID" value="NZ_CP067421.1"/>
</dbReference>
<sequence>MHRLNSLAVPRPGGGAWTRDSIIRVACRLARDDFIDADLLKAAPKKRASDDLLTVVASIVKGMRRRREEPTLARNLLGRA</sequence>
<dbReference type="Proteomes" id="UP000595197">
    <property type="component" value="Plasmid pTT6-1"/>
</dbReference>
<geneLocation type="plasmid" evidence="1 2">
    <name>pTT6-1</name>
</geneLocation>
<evidence type="ECO:0000313" key="1">
    <source>
        <dbReference type="EMBL" id="QQP93190.1"/>
    </source>
</evidence>
<proteinExistence type="predicted"/>
<reference evidence="1" key="1">
    <citation type="submission" date="2021-02" db="EMBL/GenBank/DDBJ databases">
        <title>Skermanella TT6 skin isolate.</title>
        <authorList>
            <person name="Lee K."/>
            <person name="Ganzorig M."/>
        </authorList>
    </citation>
    <scope>NUCLEOTIDE SEQUENCE</scope>
    <source>
        <strain evidence="1">TT6</strain>
    </source>
</reference>
<protein>
    <submittedName>
        <fullName evidence="1">Uncharacterized protein</fullName>
    </submittedName>
</protein>
<organism evidence="1 2">
    <name type="scientific">Skermanella cutis</name>
    <dbReference type="NCBI Taxonomy" id="2775420"/>
    <lineage>
        <taxon>Bacteria</taxon>
        <taxon>Pseudomonadati</taxon>
        <taxon>Pseudomonadota</taxon>
        <taxon>Alphaproteobacteria</taxon>
        <taxon>Rhodospirillales</taxon>
        <taxon>Azospirillaceae</taxon>
        <taxon>Skermanella</taxon>
    </lineage>
</organism>